<sequence>MSKNQIRVAAAMVILLATTSVYANTNVQTSDHQPVQQAQPEAEPSKPLPNNKLGRAVGKVEAGAKRTVEKVEAGVQHVGSKVTKFGEKVGQTVEQKADKVKTKVNAWVGDDGKKSAAPIEDAKVSEKNTTKH</sequence>
<protein>
    <recommendedName>
        <fullName evidence="5">CsbD family protein</fullName>
    </recommendedName>
</protein>
<evidence type="ECO:0000313" key="4">
    <source>
        <dbReference type="Proteomes" id="UP000252357"/>
    </source>
</evidence>
<feature type="region of interest" description="Disordered" evidence="1">
    <location>
        <begin position="27"/>
        <end position="62"/>
    </location>
</feature>
<evidence type="ECO:0008006" key="5">
    <source>
        <dbReference type="Google" id="ProtNLM"/>
    </source>
</evidence>
<feature type="region of interest" description="Disordered" evidence="1">
    <location>
        <begin position="110"/>
        <end position="132"/>
    </location>
</feature>
<dbReference type="AlphaFoldDB" id="A0A368L1U6"/>
<evidence type="ECO:0000256" key="2">
    <source>
        <dbReference type="SAM" id="SignalP"/>
    </source>
</evidence>
<dbReference type="EMBL" id="QPGB01000003">
    <property type="protein sequence ID" value="RCS57350.1"/>
    <property type="molecule type" value="Genomic_DNA"/>
</dbReference>
<dbReference type="RefSeq" id="WP_114402831.1">
    <property type="nucleotide sequence ID" value="NZ_QPGB01000003.1"/>
</dbReference>
<reference evidence="3 4" key="1">
    <citation type="journal article" date="2018" name="Int. J. Syst. Evol. Microbiol.">
        <title>Parvibium lacunae gen. nov., sp. nov., a new member of the family Alcaligenaceae isolated from a freshwater pond.</title>
        <authorList>
            <person name="Chen W.M."/>
            <person name="Xie P.B."/>
            <person name="Hsu M.Y."/>
            <person name="Sheu S.Y."/>
        </authorList>
    </citation>
    <scope>NUCLEOTIDE SEQUENCE [LARGE SCALE GENOMIC DNA]</scope>
    <source>
        <strain evidence="3 4">KMB9</strain>
    </source>
</reference>
<comment type="caution">
    <text evidence="3">The sequence shown here is derived from an EMBL/GenBank/DDBJ whole genome shotgun (WGS) entry which is preliminary data.</text>
</comment>
<keyword evidence="2" id="KW-0732">Signal</keyword>
<gene>
    <name evidence="3" type="ORF">DU000_07735</name>
</gene>
<accession>A0A368L1U6</accession>
<name>A0A368L1U6_9BURK</name>
<feature type="signal peptide" evidence="2">
    <location>
        <begin position="1"/>
        <end position="23"/>
    </location>
</feature>
<proteinExistence type="predicted"/>
<dbReference type="Proteomes" id="UP000252357">
    <property type="component" value="Unassembled WGS sequence"/>
</dbReference>
<feature type="compositionally biased region" description="Low complexity" evidence="1">
    <location>
        <begin position="33"/>
        <end position="42"/>
    </location>
</feature>
<evidence type="ECO:0000313" key="3">
    <source>
        <dbReference type="EMBL" id="RCS57350.1"/>
    </source>
</evidence>
<feature type="chain" id="PRO_5017017562" description="CsbD family protein" evidence="2">
    <location>
        <begin position="24"/>
        <end position="132"/>
    </location>
</feature>
<keyword evidence="4" id="KW-1185">Reference proteome</keyword>
<organism evidence="3 4">
    <name type="scientific">Parvibium lacunae</name>
    <dbReference type="NCBI Taxonomy" id="1888893"/>
    <lineage>
        <taxon>Bacteria</taxon>
        <taxon>Pseudomonadati</taxon>
        <taxon>Pseudomonadota</taxon>
        <taxon>Betaproteobacteria</taxon>
        <taxon>Burkholderiales</taxon>
        <taxon>Alcaligenaceae</taxon>
        <taxon>Parvibium</taxon>
    </lineage>
</organism>
<evidence type="ECO:0000256" key="1">
    <source>
        <dbReference type="SAM" id="MobiDB-lite"/>
    </source>
</evidence>